<keyword evidence="2" id="KW-1133">Transmembrane helix</keyword>
<dbReference type="EMBL" id="CAICTM010000364">
    <property type="protein sequence ID" value="CAB9508891.1"/>
    <property type="molecule type" value="Genomic_DNA"/>
</dbReference>
<dbReference type="AlphaFoldDB" id="A0A9N8DXY7"/>
<sequence length="215" mass="23373">MRFSAGIIVALAACSPFLLLETEAASTGRRVKGNRRERRVVEEAEPSSEIKVERPVKRRLGKGKGKGGDDFYSDSVAKQSALSGEYVVLQGSKVQVPIVAHQDFVHMALAPYRMVCRVAGNALCDTTTSTSSFSGAQGMPAYVSFGIWLNQLASRHLMIHPVAVLAVFLVTGPFLCIEKLLFFADAPMITMAVLAAIWFARRSRVAVVTRKLKSA</sequence>
<feature type="transmembrane region" description="Helical" evidence="2">
    <location>
        <begin position="181"/>
        <end position="200"/>
    </location>
</feature>
<evidence type="ECO:0000256" key="1">
    <source>
        <dbReference type="SAM" id="MobiDB-lite"/>
    </source>
</evidence>
<keyword evidence="3" id="KW-0732">Signal</keyword>
<gene>
    <name evidence="4" type="ORF">SEMRO_365_G127380.1</name>
</gene>
<feature type="transmembrane region" description="Helical" evidence="2">
    <location>
        <begin position="157"/>
        <end position="175"/>
    </location>
</feature>
<dbReference type="Proteomes" id="UP001153069">
    <property type="component" value="Unassembled WGS sequence"/>
</dbReference>
<evidence type="ECO:0000313" key="5">
    <source>
        <dbReference type="Proteomes" id="UP001153069"/>
    </source>
</evidence>
<keyword evidence="2" id="KW-0472">Membrane</keyword>
<evidence type="ECO:0000256" key="3">
    <source>
        <dbReference type="SAM" id="SignalP"/>
    </source>
</evidence>
<reference evidence="4" key="1">
    <citation type="submission" date="2020-06" db="EMBL/GenBank/DDBJ databases">
        <authorList>
            <consortium name="Plant Systems Biology data submission"/>
        </authorList>
    </citation>
    <scope>NUCLEOTIDE SEQUENCE</scope>
    <source>
        <strain evidence="4">D6</strain>
    </source>
</reference>
<proteinExistence type="predicted"/>
<feature type="chain" id="PRO_5040288778" evidence="3">
    <location>
        <begin position="25"/>
        <end position="215"/>
    </location>
</feature>
<feature type="compositionally biased region" description="Basic residues" evidence="1">
    <location>
        <begin position="56"/>
        <end position="65"/>
    </location>
</feature>
<keyword evidence="2" id="KW-0812">Transmembrane</keyword>
<name>A0A9N8DXY7_9STRA</name>
<organism evidence="4 5">
    <name type="scientific">Seminavis robusta</name>
    <dbReference type="NCBI Taxonomy" id="568900"/>
    <lineage>
        <taxon>Eukaryota</taxon>
        <taxon>Sar</taxon>
        <taxon>Stramenopiles</taxon>
        <taxon>Ochrophyta</taxon>
        <taxon>Bacillariophyta</taxon>
        <taxon>Bacillariophyceae</taxon>
        <taxon>Bacillariophycidae</taxon>
        <taxon>Naviculales</taxon>
        <taxon>Naviculaceae</taxon>
        <taxon>Seminavis</taxon>
    </lineage>
</organism>
<evidence type="ECO:0000256" key="2">
    <source>
        <dbReference type="SAM" id="Phobius"/>
    </source>
</evidence>
<protein>
    <submittedName>
        <fullName evidence="4">Uncharacterized protein</fullName>
    </submittedName>
</protein>
<evidence type="ECO:0000313" key="4">
    <source>
        <dbReference type="EMBL" id="CAB9508891.1"/>
    </source>
</evidence>
<feature type="signal peptide" evidence="3">
    <location>
        <begin position="1"/>
        <end position="24"/>
    </location>
</feature>
<keyword evidence="5" id="KW-1185">Reference proteome</keyword>
<feature type="region of interest" description="Disordered" evidence="1">
    <location>
        <begin position="28"/>
        <end position="71"/>
    </location>
</feature>
<comment type="caution">
    <text evidence="4">The sequence shown here is derived from an EMBL/GenBank/DDBJ whole genome shotgun (WGS) entry which is preliminary data.</text>
</comment>
<accession>A0A9N8DXY7</accession>
<feature type="compositionally biased region" description="Basic residues" evidence="1">
    <location>
        <begin position="29"/>
        <end position="38"/>
    </location>
</feature>